<reference evidence="2 3" key="1">
    <citation type="submission" date="2024-01" db="EMBL/GenBank/DDBJ databases">
        <authorList>
            <person name="Alioto T."/>
            <person name="Alioto T."/>
            <person name="Gomez Garrido J."/>
        </authorList>
    </citation>
    <scope>NUCLEOTIDE SEQUENCE [LARGE SCALE GENOMIC DNA]</scope>
</reference>
<proteinExistence type="inferred from homology"/>
<evidence type="ECO:0000313" key="3">
    <source>
        <dbReference type="Proteomes" id="UP001314229"/>
    </source>
</evidence>
<dbReference type="InterPro" id="IPR006461">
    <property type="entry name" value="PLAC_motif_containing"/>
</dbReference>
<sequence>MFPSEGVAMTEKMVVTQPRPFIATATTNQWTSGICDCMQDLPQCCLAFWCLPCFTCKTSHEAGECLCLPLLDAFGVIPPMTTALRVSVRQRYGIEGTICNDCVYSVFCGPCTWCQIAREIKTRTSPITFINMTASYKG</sequence>
<dbReference type="AlphaFoldDB" id="A0AAV1PQJ9"/>
<protein>
    <submittedName>
        <fullName evidence="2">Cornifelin homolog A-like</fullName>
    </submittedName>
</protein>
<name>A0AAV1PQJ9_SCOSC</name>
<dbReference type="NCBIfam" id="TIGR01571">
    <property type="entry name" value="A_thal_Cys_rich"/>
    <property type="match status" value="1"/>
</dbReference>
<gene>
    <name evidence="2" type="ORF">FSCOSCO3_A009460</name>
</gene>
<keyword evidence="3" id="KW-1185">Reference proteome</keyword>
<accession>A0AAV1PQJ9</accession>
<dbReference type="Pfam" id="PF04749">
    <property type="entry name" value="PLAC8"/>
    <property type="match status" value="1"/>
</dbReference>
<organism evidence="2 3">
    <name type="scientific">Scomber scombrus</name>
    <name type="common">Atlantic mackerel</name>
    <name type="synonym">Scomber vernalis</name>
    <dbReference type="NCBI Taxonomy" id="13677"/>
    <lineage>
        <taxon>Eukaryota</taxon>
        <taxon>Metazoa</taxon>
        <taxon>Chordata</taxon>
        <taxon>Craniata</taxon>
        <taxon>Vertebrata</taxon>
        <taxon>Euteleostomi</taxon>
        <taxon>Actinopterygii</taxon>
        <taxon>Neopterygii</taxon>
        <taxon>Teleostei</taxon>
        <taxon>Neoteleostei</taxon>
        <taxon>Acanthomorphata</taxon>
        <taxon>Pelagiaria</taxon>
        <taxon>Scombriformes</taxon>
        <taxon>Scombridae</taxon>
        <taxon>Scomber</taxon>
    </lineage>
</organism>
<comment type="similarity">
    <text evidence="1">Belongs to the cornifelin family.</text>
</comment>
<dbReference type="EMBL" id="CAWUFR010000220">
    <property type="protein sequence ID" value="CAK6973039.1"/>
    <property type="molecule type" value="Genomic_DNA"/>
</dbReference>
<evidence type="ECO:0000256" key="1">
    <source>
        <dbReference type="ARBA" id="ARBA00009024"/>
    </source>
</evidence>
<dbReference type="PANTHER" id="PTHR15907">
    <property type="entry name" value="DUF614 FAMILY PROTEIN-RELATED"/>
    <property type="match status" value="1"/>
</dbReference>
<comment type="caution">
    <text evidence="2">The sequence shown here is derived from an EMBL/GenBank/DDBJ whole genome shotgun (WGS) entry which is preliminary data.</text>
</comment>
<evidence type="ECO:0000313" key="2">
    <source>
        <dbReference type="EMBL" id="CAK6973039.1"/>
    </source>
</evidence>
<dbReference type="Proteomes" id="UP001314229">
    <property type="component" value="Unassembled WGS sequence"/>
</dbReference>